<dbReference type="HOGENOM" id="CLU_1158218_0_0_1"/>
<protein>
    <recommendedName>
        <fullName evidence="4">Thioredoxin domain-containing protein</fullName>
    </recommendedName>
</protein>
<dbReference type="SUPFAM" id="SSF52833">
    <property type="entry name" value="Thioredoxin-like"/>
    <property type="match status" value="1"/>
</dbReference>
<feature type="domain" description="Thioredoxin" evidence="4">
    <location>
        <begin position="101"/>
        <end position="232"/>
    </location>
</feature>
<dbReference type="InterPro" id="IPR036249">
    <property type="entry name" value="Thioredoxin-like_sf"/>
</dbReference>
<comment type="similarity">
    <text evidence="1">Belongs to the thioredoxin family.</text>
</comment>
<evidence type="ECO:0000259" key="4">
    <source>
        <dbReference type="PROSITE" id="PS51352"/>
    </source>
</evidence>
<dbReference type="RefSeq" id="XP_005783409.1">
    <property type="nucleotide sequence ID" value="XM_005783352.1"/>
</dbReference>
<evidence type="ECO:0000313" key="6">
    <source>
        <dbReference type="Proteomes" id="UP000013827"/>
    </source>
</evidence>
<dbReference type="Pfam" id="PF00085">
    <property type="entry name" value="Thioredoxin"/>
    <property type="match status" value="1"/>
</dbReference>
<dbReference type="EnsemblProtists" id="EOD30980">
    <property type="protein sequence ID" value="EOD30980"/>
    <property type="gene ID" value="EMIHUDRAFT_434325"/>
</dbReference>
<evidence type="ECO:0000313" key="5">
    <source>
        <dbReference type="EnsemblProtists" id="EOD30980"/>
    </source>
</evidence>
<dbReference type="PROSITE" id="PS51352">
    <property type="entry name" value="THIOREDOXIN_2"/>
    <property type="match status" value="1"/>
</dbReference>
<organism evidence="5 6">
    <name type="scientific">Emiliania huxleyi (strain CCMP1516)</name>
    <dbReference type="NCBI Taxonomy" id="280463"/>
    <lineage>
        <taxon>Eukaryota</taxon>
        <taxon>Haptista</taxon>
        <taxon>Haptophyta</taxon>
        <taxon>Prymnesiophyceae</taxon>
        <taxon>Isochrysidales</taxon>
        <taxon>Noelaerhabdaceae</taxon>
        <taxon>Emiliania</taxon>
    </lineage>
</organism>
<dbReference type="eggNOG" id="KOG0907">
    <property type="taxonomic scope" value="Eukaryota"/>
</dbReference>
<evidence type="ECO:0000256" key="2">
    <source>
        <dbReference type="SAM" id="MobiDB-lite"/>
    </source>
</evidence>
<proteinExistence type="inferred from homology"/>
<dbReference type="PANTHER" id="PTHR43601:SF32">
    <property type="entry name" value="THIOREDOXIN-LIKE 2-2, CHLOROPLASTIC"/>
    <property type="match status" value="1"/>
</dbReference>
<reference evidence="5" key="2">
    <citation type="submission" date="2024-10" db="UniProtKB">
        <authorList>
            <consortium name="EnsemblProtists"/>
        </authorList>
    </citation>
    <scope>IDENTIFICATION</scope>
</reference>
<dbReference type="CDD" id="cd02947">
    <property type="entry name" value="TRX_family"/>
    <property type="match status" value="1"/>
</dbReference>
<dbReference type="InterPro" id="IPR013766">
    <property type="entry name" value="Thioredoxin_domain"/>
</dbReference>
<sequence>MRLALLLLLSDAALSDAALIASSPQPRACSRRRAAVAVAALPRSGDDCVGEECETRTGAAAAATGVSGGKTIDLRRGRTGRAGSGPEEGRNYGRDPREVKGKPEVEAEQAAAAAAEGSHPSHSNREHVAPLRSTADLEAAITSAGDRLVVVKFFARWCKSCKATKPRYERLAAKLSSSCDFFEVDYAASRSFCDRCYVRFMPCVHVYAAGELSTATSLSVQRFSGFATQLEADAKARSQG</sequence>
<dbReference type="Proteomes" id="UP000013827">
    <property type="component" value="Unassembled WGS sequence"/>
</dbReference>
<dbReference type="Gene3D" id="3.40.30.10">
    <property type="entry name" value="Glutaredoxin"/>
    <property type="match status" value="1"/>
</dbReference>
<feature type="chain" id="PRO_5044267595" description="Thioredoxin domain-containing protein" evidence="3">
    <location>
        <begin position="18"/>
        <end position="240"/>
    </location>
</feature>
<evidence type="ECO:0000256" key="3">
    <source>
        <dbReference type="SAM" id="SignalP"/>
    </source>
</evidence>
<keyword evidence="3" id="KW-0732">Signal</keyword>
<dbReference type="GO" id="GO:0045454">
    <property type="term" value="P:cell redox homeostasis"/>
    <property type="evidence" value="ECO:0007669"/>
    <property type="project" value="TreeGrafter"/>
</dbReference>
<evidence type="ECO:0000256" key="1">
    <source>
        <dbReference type="ARBA" id="ARBA00008987"/>
    </source>
</evidence>
<dbReference type="STRING" id="2903.R1EWN4"/>
<reference evidence="6" key="1">
    <citation type="journal article" date="2013" name="Nature">
        <title>Pan genome of the phytoplankton Emiliania underpins its global distribution.</title>
        <authorList>
            <person name="Read B.A."/>
            <person name="Kegel J."/>
            <person name="Klute M.J."/>
            <person name="Kuo A."/>
            <person name="Lefebvre S.C."/>
            <person name="Maumus F."/>
            <person name="Mayer C."/>
            <person name="Miller J."/>
            <person name="Monier A."/>
            <person name="Salamov A."/>
            <person name="Young J."/>
            <person name="Aguilar M."/>
            <person name="Claverie J.M."/>
            <person name="Frickenhaus S."/>
            <person name="Gonzalez K."/>
            <person name="Herman E.K."/>
            <person name="Lin Y.C."/>
            <person name="Napier J."/>
            <person name="Ogata H."/>
            <person name="Sarno A.F."/>
            <person name="Shmutz J."/>
            <person name="Schroeder D."/>
            <person name="de Vargas C."/>
            <person name="Verret F."/>
            <person name="von Dassow P."/>
            <person name="Valentin K."/>
            <person name="Van de Peer Y."/>
            <person name="Wheeler G."/>
            <person name="Dacks J.B."/>
            <person name="Delwiche C.F."/>
            <person name="Dyhrman S.T."/>
            <person name="Glockner G."/>
            <person name="John U."/>
            <person name="Richards T."/>
            <person name="Worden A.Z."/>
            <person name="Zhang X."/>
            <person name="Grigoriev I.V."/>
            <person name="Allen A.E."/>
            <person name="Bidle K."/>
            <person name="Borodovsky M."/>
            <person name="Bowler C."/>
            <person name="Brownlee C."/>
            <person name="Cock J.M."/>
            <person name="Elias M."/>
            <person name="Gladyshev V.N."/>
            <person name="Groth M."/>
            <person name="Guda C."/>
            <person name="Hadaegh A."/>
            <person name="Iglesias-Rodriguez M.D."/>
            <person name="Jenkins J."/>
            <person name="Jones B.M."/>
            <person name="Lawson T."/>
            <person name="Leese F."/>
            <person name="Lindquist E."/>
            <person name="Lobanov A."/>
            <person name="Lomsadze A."/>
            <person name="Malik S.B."/>
            <person name="Marsh M.E."/>
            <person name="Mackinder L."/>
            <person name="Mock T."/>
            <person name="Mueller-Roeber B."/>
            <person name="Pagarete A."/>
            <person name="Parker M."/>
            <person name="Probert I."/>
            <person name="Quesneville H."/>
            <person name="Raines C."/>
            <person name="Rensing S.A."/>
            <person name="Riano-Pachon D.M."/>
            <person name="Richier S."/>
            <person name="Rokitta S."/>
            <person name="Shiraiwa Y."/>
            <person name="Soanes D.M."/>
            <person name="van der Giezen M."/>
            <person name="Wahlund T.M."/>
            <person name="Williams B."/>
            <person name="Wilson W."/>
            <person name="Wolfe G."/>
            <person name="Wurch L.L."/>
        </authorList>
    </citation>
    <scope>NUCLEOTIDE SEQUENCE</scope>
</reference>
<feature type="compositionally biased region" description="Basic and acidic residues" evidence="2">
    <location>
        <begin position="87"/>
        <end position="105"/>
    </location>
</feature>
<dbReference type="PANTHER" id="PTHR43601">
    <property type="entry name" value="THIOREDOXIN, MITOCHONDRIAL"/>
    <property type="match status" value="1"/>
</dbReference>
<feature type="signal peptide" evidence="3">
    <location>
        <begin position="1"/>
        <end position="17"/>
    </location>
</feature>
<keyword evidence="6" id="KW-1185">Reference proteome</keyword>
<dbReference type="PaxDb" id="2903-EOD30980"/>
<feature type="region of interest" description="Disordered" evidence="2">
    <location>
        <begin position="64"/>
        <end position="126"/>
    </location>
</feature>
<accession>A0A0D3K5E5</accession>
<dbReference type="KEGG" id="ehx:EMIHUDRAFT_434325"/>
<dbReference type="GeneID" id="17276253"/>
<dbReference type="AlphaFoldDB" id="A0A0D3K5E5"/>
<name>A0A0D3K5E5_EMIH1</name>